<evidence type="ECO:0000256" key="1">
    <source>
        <dbReference type="SAM" id="MobiDB-lite"/>
    </source>
</evidence>
<dbReference type="InterPro" id="IPR025558">
    <property type="entry name" value="DUF4283"/>
</dbReference>
<evidence type="ECO:0000313" key="4">
    <source>
        <dbReference type="EnsemblPlants" id="cds.evm.model.05.1961"/>
    </source>
</evidence>
<evidence type="ECO:0000259" key="3">
    <source>
        <dbReference type="Pfam" id="PF14392"/>
    </source>
</evidence>
<evidence type="ECO:0000313" key="5">
    <source>
        <dbReference type="Proteomes" id="UP000596661"/>
    </source>
</evidence>
<dbReference type="EMBL" id="UZAU01000547">
    <property type="status" value="NOT_ANNOTATED_CDS"/>
    <property type="molecule type" value="Genomic_DNA"/>
</dbReference>
<proteinExistence type="predicted"/>
<dbReference type="InterPro" id="IPR040256">
    <property type="entry name" value="At4g02000-like"/>
</dbReference>
<dbReference type="InterPro" id="IPR025836">
    <property type="entry name" value="Zn_knuckle_CX2CX4HX4C"/>
</dbReference>
<dbReference type="Proteomes" id="UP000596661">
    <property type="component" value="Chromosome 5"/>
</dbReference>
<feature type="region of interest" description="Disordered" evidence="1">
    <location>
        <begin position="287"/>
        <end position="316"/>
    </location>
</feature>
<evidence type="ECO:0008006" key="6">
    <source>
        <dbReference type="Google" id="ProtNLM"/>
    </source>
</evidence>
<organism evidence="4 5">
    <name type="scientific">Cannabis sativa</name>
    <name type="common">Hemp</name>
    <name type="synonym">Marijuana</name>
    <dbReference type="NCBI Taxonomy" id="3483"/>
    <lineage>
        <taxon>Eukaryota</taxon>
        <taxon>Viridiplantae</taxon>
        <taxon>Streptophyta</taxon>
        <taxon>Embryophyta</taxon>
        <taxon>Tracheophyta</taxon>
        <taxon>Spermatophyta</taxon>
        <taxon>Magnoliopsida</taxon>
        <taxon>eudicotyledons</taxon>
        <taxon>Gunneridae</taxon>
        <taxon>Pentapetalae</taxon>
        <taxon>rosids</taxon>
        <taxon>fabids</taxon>
        <taxon>Rosales</taxon>
        <taxon>Cannabaceae</taxon>
        <taxon>Cannabis</taxon>
    </lineage>
</organism>
<dbReference type="PANTHER" id="PTHR31286:SF167">
    <property type="entry name" value="OS09G0268800 PROTEIN"/>
    <property type="match status" value="1"/>
</dbReference>
<protein>
    <recommendedName>
        <fullName evidence="6">CCHC-type domain-containing protein</fullName>
    </recommendedName>
</protein>
<dbReference type="EnsemblPlants" id="evm.model.05.1961">
    <property type="protein sequence ID" value="cds.evm.model.05.1961"/>
    <property type="gene ID" value="evm.TU.05.1961"/>
</dbReference>
<dbReference type="Pfam" id="PF14111">
    <property type="entry name" value="DUF4283"/>
    <property type="match status" value="1"/>
</dbReference>
<name>A0A803PNN1_CANSA</name>
<dbReference type="PANTHER" id="PTHR31286">
    <property type="entry name" value="GLYCINE-RICH CELL WALL STRUCTURAL PROTEIN 1.8-LIKE"/>
    <property type="match status" value="1"/>
</dbReference>
<keyword evidence="5" id="KW-1185">Reference proteome</keyword>
<dbReference type="Gramene" id="evm.model.05.1961">
    <property type="protein sequence ID" value="cds.evm.model.05.1961"/>
    <property type="gene ID" value="evm.TU.05.1961"/>
</dbReference>
<reference evidence="4" key="1">
    <citation type="submission" date="2018-11" db="EMBL/GenBank/DDBJ databases">
        <authorList>
            <person name="Grassa J C."/>
        </authorList>
    </citation>
    <scope>NUCLEOTIDE SEQUENCE [LARGE SCALE GENOMIC DNA]</scope>
</reference>
<reference evidence="4" key="2">
    <citation type="submission" date="2021-03" db="UniProtKB">
        <authorList>
            <consortium name="EnsemblPlants"/>
        </authorList>
    </citation>
    <scope>IDENTIFICATION</scope>
</reference>
<evidence type="ECO:0000259" key="2">
    <source>
        <dbReference type="Pfam" id="PF14111"/>
    </source>
</evidence>
<feature type="domain" description="Zinc knuckle CX2CX4HX4C" evidence="3">
    <location>
        <begin position="180"/>
        <end position="225"/>
    </location>
</feature>
<accession>A0A803PNN1</accession>
<sequence length="501" mass="53434">MEPIIATNSSLKGKCFSCLETSVNLVPSDNSLKALSSCCLLGKVIAPMVVEETNVTDFVAKTWKIPVSVAAVVDDIECSNVFKFGFQNAEHRNWAIENGPWCVRGYSLVLQAWTPTFEGPIEFISLRTWIQIHNLPHEYYSMANGNLLGGLAGRVVKVEMNEENPATWGKFFKVLVDVEVEKPLFSGCFFDVASGVKKWIQVKYEKIGIFCYFCGCLGHQRRGCNLSSPVTISNSDGIPFPMFGPWLSTLSSYPSVFSGPTVAPRGFSASSTGRKTGGGPLLLTASMEGGEGEQRGSPASLSFRSRRPAMVTSHGSDGLGMSKRAMWLPKNRLPGVERSIAISGFEGETEVLRDGSRSEDIPILESNKVNKGNLNCLTVEVDNSEVGFNDNGPNFLNNGLNDSGPTLMLEGLTCQQTGGPSVQLKGKGISPFNQNPIVSNSVCGPPMVSNGSGPSGPQLVGSCVKNIPTNLLVGPTIEGAVSFANGPNSSPHNGVGLVGVV</sequence>
<feature type="domain" description="DUF4283" evidence="2">
    <location>
        <begin position="37"/>
        <end position="117"/>
    </location>
</feature>
<dbReference type="AlphaFoldDB" id="A0A803PNN1"/>
<dbReference type="Pfam" id="PF14392">
    <property type="entry name" value="zf-CCHC_4"/>
    <property type="match status" value="1"/>
</dbReference>